<evidence type="ECO:0000256" key="5">
    <source>
        <dbReference type="PIRNR" id="PIRNR037350"/>
    </source>
</evidence>
<feature type="binding site" evidence="6">
    <location>
        <position position="108"/>
    </location>
    <ligand>
        <name>S-adenosyl-L-methionine</name>
        <dbReference type="ChEBI" id="CHEBI:59789"/>
    </ligand>
</feature>
<feature type="binding site" evidence="6">
    <location>
        <position position="131"/>
    </location>
    <ligand>
        <name>S-adenosyl-L-methionine</name>
        <dbReference type="ChEBI" id="CHEBI:59789"/>
    </ligand>
</feature>
<dbReference type="GO" id="GO:0008168">
    <property type="term" value="F:methyltransferase activity"/>
    <property type="evidence" value="ECO:0007669"/>
    <property type="project" value="UniProtKB-UniRule"/>
</dbReference>
<keyword evidence="4 6" id="KW-0949">S-adenosyl-L-methionine</keyword>
<keyword evidence="3 5" id="KW-0808">Transferase</keyword>
<dbReference type="GO" id="GO:0070475">
    <property type="term" value="P:rRNA base methylation"/>
    <property type="evidence" value="ECO:0007669"/>
    <property type="project" value="TreeGrafter"/>
</dbReference>
<dbReference type="InterPro" id="IPR017182">
    <property type="entry name" value="METTL16/PsiM"/>
</dbReference>
<dbReference type="RefSeq" id="XP_024873763.1">
    <property type="nucleotide sequence ID" value="XM_025017995.1"/>
</dbReference>
<organism evidence="7 8">
    <name type="scientific">Temnothorax curvispinosus</name>
    <dbReference type="NCBI Taxonomy" id="300111"/>
    <lineage>
        <taxon>Eukaryota</taxon>
        <taxon>Metazoa</taxon>
        <taxon>Ecdysozoa</taxon>
        <taxon>Arthropoda</taxon>
        <taxon>Hexapoda</taxon>
        <taxon>Insecta</taxon>
        <taxon>Pterygota</taxon>
        <taxon>Neoptera</taxon>
        <taxon>Endopterygota</taxon>
        <taxon>Hymenoptera</taxon>
        <taxon>Apocrita</taxon>
        <taxon>Aculeata</taxon>
        <taxon>Formicoidea</taxon>
        <taxon>Formicidae</taxon>
        <taxon>Myrmicinae</taxon>
        <taxon>Temnothorax</taxon>
    </lineage>
</organism>
<dbReference type="OrthoDB" id="514248at2759"/>
<dbReference type="Pfam" id="PF05971">
    <property type="entry name" value="Methyltransf_10"/>
    <property type="match status" value="1"/>
</dbReference>
<dbReference type="GeneID" id="112455811"/>
<dbReference type="AlphaFoldDB" id="A0A6J1PWP5"/>
<gene>
    <name evidence="8" type="primary">LOC112455811</name>
    <name evidence="9" type="synonym">LOC112459201</name>
</gene>
<evidence type="ECO:0000256" key="3">
    <source>
        <dbReference type="ARBA" id="ARBA00022679"/>
    </source>
</evidence>
<keyword evidence="2 5" id="KW-0489">Methyltransferase</keyword>
<feature type="binding site" evidence="6">
    <location>
        <position position="180"/>
    </location>
    <ligand>
        <name>S-adenosyl-L-methionine</name>
        <dbReference type="ChEBI" id="CHEBI:59789"/>
    </ligand>
</feature>
<dbReference type="PANTHER" id="PTHR13393:SF0">
    <property type="entry name" value="RNA N6-ADENOSINE-METHYLTRANSFERASE METTL16"/>
    <property type="match status" value="1"/>
</dbReference>
<dbReference type="EC" id="2.1.1.-" evidence="5"/>
<dbReference type="RefSeq" id="XP_024878987.1">
    <property type="nucleotide sequence ID" value="XM_025023219.1"/>
</dbReference>
<dbReference type="PANTHER" id="PTHR13393">
    <property type="entry name" value="SAM-DEPENDENT METHYLTRANSFERASE"/>
    <property type="match status" value="1"/>
</dbReference>
<dbReference type="CDD" id="cd02440">
    <property type="entry name" value="AdoMet_MTases"/>
    <property type="match status" value="1"/>
</dbReference>
<name>A0A6J1PWP5_9HYME</name>
<dbReference type="Gene3D" id="3.40.50.150">
    <property type="entry name" value="Vaccinia Virus protein VP39"/>
    <property type="match status" value="1"/>
</dbReference>
<dbReference type="GO" id="GO:0005634">
    <property type="term" value="C:nucleus"/>
    <property type="evidence" value="ECO:0007669"/>
    <property type="project" value="TreeGrafter"/>
</dbReference>
<feature type="binding site" evidence="6">
    <location>
        <position position="81"/>
    </location>
    <ligand>
        <name>S-adenosyl-L-methionine</name>
        <dbReference type="ChEBI" id="CHEBI:59789"/>
    </ligand>
</feature>
<keyword evidence="7" id="KW-1185">Reference proteome</keyword>
<evidence type="ECO:0000256" key="2">
    <source>
        <dbReference type="ARBA" id="ARBA00022603"/>
    </source>
</evidence>
<evidence type="ECO:0000256" key="1">
    <source>
        <dbReference type="ARBA" id="ARBA00005878"/>
    </source>
</evidence>
<sequence length="509" mass="58653">MSVRQYIHPRNKYKRPPDYKQLAVMYPEFREIAIMDFVGKVRIDFKERKSLHVLTETLLKHDFDLHVNIPADNLNPAIPLRLNYILWMEDLMTHSKLEMDKVTGIDIGTGAVCIYALLLAKIYKCQVIGTEVNERSMEHAQKCVRRNELQDLIEIITVNSDKIFKDVVQTDRVYDFSMCNPPFFESEDNGFEKIVKVLPPRNASTGNDGELKIEGGEVGFVTKMIEESVEVGDRIKIYSTMIGRKADLVSLRRLLRSKDIKNMTWTEFCQGHTTRWGLAWSFLPQSIVNLTTAPVIRKRGKSIVQSLRNYKTSITFPVEDKFSCVDDIISFLRSTAEELNVKLQDLPVPEDSFDGWACQVTARERSWEHTRRKRRLAQQIVLKRAKGEDGECIEANTCAEETSKTENVTTVTTNPHEENSDKEIPDKDVPLLVCKLWVEAESLDDSQDVITQSDEILRMWMVFENGYGGLDALHSLRQYLINKLGVREKILDNPSKFKRKKKKTKESLL</sequence>
<accession>A0A6J1PWP5</accession>
<dbReference type="SUPFAM" id="SSF53335">
    <property type="entry name" value="S-adenosyl-L-methionine-dependent methyltransferases"/>
    <property type="match status" value="1"/>
</dbReference>
<protein>
    <recommendedName>
        <fullName evidence="5">U6 small nuclear RNA (adenine-(43)-N(6))-methyltransferase</fullName>
        <ecNumber evidence="5">2.1.1.-</ecNumber>
    </recommendedName>
</protein>
<evidence type="ECO:0000256" key="6">
    <source>
        <dbReference type="PIRSR" id="PIRSR037350-1"/>
    </source>
</evidence>
<dbReference type="InterPro" id="IPR010286">
    <property type="entry name" value="METTL16/RlmF"/>
</dbReference>
<comment type="similarity">
    <text evidence="1 5">Belongs to the methyltransferase superfamily. METTL16/RlmF family.</text>
</comment>
<dbReference type="Proteomes" id="UP000504618">
    <property type="component" value="Unplaced"/>
</dbReference>
<evidence type="ECO:0000256" key="4">
    <source>
        <dbReference type="ARBA" id="ARBA00022691"/>
    </source>
</evidence>
<reference evidence="8 9" key="1">
    <citation type="submission" date="2025-04" db="UniProtKB">
        <authorList>
            <consortium name="RefSeq"/>
        </authorList>
    </citation>
    <scope>IDENTIFICATION</scope>
    <source>
        <tissue evidence="8 9">Whole body</tissue>
    </source>
</reference>
<proteinExistence type="inferred from homology"/>
<evidence type="ECO:0000313" key="7">
    <source>
        <dbReference type="Proteomes" id="UP000504618"/>
    </source>
</evidence>
<evidence type="ECO:0000313" key="8">
    <source>
        <dbReference type="RefSeq" id="XP_024873763.1"/>
    </source>
</evidence>
<dbReference type="InterPro" id="IPR029063">
    <property type="entry name" value="SAM-dependent_MTases_sf"/>
</dbReference>
<dbReference type="PIRSF" id="PIRSF037350">
    <property type="entry name" value="Mtase_ZK1128_prd"/>
    <property type="match status" value="1"/>
</dbReference>
<evidence type="ECO:0000313" key="9">
    <source>
        <dbReference type="RefSeq" id="XP_024878987.1"/>
    </source>
</evidence>